<evidence type="ECO:0000313" key="7">
    <source>
        <dbReference type="Proteomes" id="UP000178787"/>
    </source>
</evidence>
<name>A0A1G2FM87_9BACT</name>
<protein>
    <submittedName>
        <fullName evidence="6">Uncharacterized protein</fullName>
    </submittedName>
</protein>
<dbReference type="Gene3D" id="2.170.16.10">
    <property type="entry name" value="Hedgehog/Intein (Hint) domain"/>
    <property type="match status" value="1"/>
</dbReference>
<dbReference type="EMBL" id="MHNE01000007">
    <property type="protein sequence ID" value="OGZ38922.1"/>
    <property type="molecule type" value="Genomic_DNA"/>
</dbReference>
<dbReference type="InterPro" id="IPR001599">
    <property type="entry name" value="Macroglobln_a2"/>
</dbReference>
<evidence type="ECO:0000256" key="1">
    <source>
        <dbReference type="ARBA" id="ARBA00022729"/>
    </source>
</evidence>
<sequence>MFDQKTDGYIEQNKEKTWPVLELKNTKKTFKRLPKSVIFSVGAVLILVLAFLGWQYFLKKPSITGKFELTASLEDSAGIDPGTSFVLKSSEDLSVKTIKEILVFDPETDFEAEKTDNKFLGSRLLKEAFAQEKNNNPSSFKIKPKEPLKTDSIYRVIIKEGAVDREYSWAYQVKAPFQVIGTHPREKGTSVPVNSGIEIIFNREGFINPEKYFSIEPEVKGSFEINNNTIIFLPNKLESAAIYTVTVKRGLGVKKSDDTLKEDYIFQFETGLESYGGQRPYFDFENDFLEFIPNHKPAFKFYSDGLDVKKLEFNVYKLPGAEEFLSSYQKSRKWSLGWGYYYRRYSGSLYQPKPETKIISFNPALIKAGYEEFIEIPQVLENGYYLIDVKFKDPLYGEKHRQAWLQITPLANYFSITDNQGLLWIDDFEKKIPIEGIEASYIEGVDKINLGKTDGEGLIRFIAPEKLKNQNNSEITEPQFFQIEHNQYQTKIIKIADGWGYYRRVNEGDIYWDYLSTDRYTYKMNDTLKYWGVLKGRTQNLRQKKLTVGIYKGWWWSGDGANSQKKALVMEETVISSFDTFKGQLQFQGLTPGFYSLQAILDGKVVTESSIQILTYTKPAYQITVTPSKNVIFTGEKVDFNVQASFFDGTPASGLRLKYGAYWQNSIDGELTLDEFGQGSFSYAPYYYGTGYDYWPRSFDVDFSPKMSEEGEISGSGRVLVFGPDIYLQASQEKKAKDTYEFKAKLNQIVLDGLEDSSRDYRPEYIGDPVGNYPVSAQIIKITHYKVETGQYYDYINKTVQKTYEYRESQKIIESFSGITDNNGEFSFIRALPEEKDSFYKVEFSVRDSKGRETIDSVYVWYSYYGSWKDFRVSLNINDSSYQEEFSKGEKINLSLQIVEGEKPTDLKTLFYRYQNNIDKAEIIPSLTYEETFEESFVPSVQYRAVILGPYGFEESNSVTASFKEEDNKLTIDIEQDKEKYRPGEKINLNLKVKDKDNKGVASEVNLAAVDEAVFHVLPYEYYSKDILRNLYENIWVSPLTYASEYAFLNESTGAEQGGCFVEETKILMSDGSLKNIEDIQVGDQVLTWTDDQEKKMVSAVVQGVSKYWVKEHLIINGSFGVTAEHRLYVNGKWLYAGYVKEGDELTDYDGKVIKVKSIKKKEGLVPVYNIIVSKYHTYFADGFYAHNEEKGGGDSRINFVDTAFYDTVETNRQGESSVSFISPDNITSWRVTAQAFAPENLKAGQNIKLIKTSLPFFVDATLNEFYLAGDSPILRLRAFGTDLKQGENIKFKAESESLNIKQEKTSRENIAYIPLNNLSEGEHEIVISVQQGEYKDNIVKKIKVVKSYFRKSESSFYKLSDNLSGIEGNKDGFTRVKFMDLGRGRLYRALWRNRYGSGIRVDQVVSEYLANKFLSQYFEEPIEEGFLDLAQYHLENGGLGLFPYGDDDLSLSAKLADLVPEFVFKEKLKNYFYSSLADKKSDIHRISQALYGLASLNELVLAKINSIKDSQELNLEDKIHLALGLAKLGDKEGARKIYYNEIRNNLRFQGQEGWLHKENDISKRVKLTGLIAVLTSYLNDEDTRALGEYMFAHSPQNDLDALEEFLYIKSELSRLKESETEFKYQTNNRSDSVALKKGRSYELTLPFSELQSIKFSEIKGDIALVSFYERFRNPEELVKNPELSLTRTYLVDGRPVNSLKEGDVVLVRLDPKIKESAIDGRYQVIDYLPGGLKPITQIYEQGLTGGTVCDPVWYPSIIENNTVYFNIWKDFNKTPSCAKRTINYYARVVSKGAYSGNPAIIQSLKDLESLNISSASRLEIK</sequence>
<feature type="domain" description="Alpha-2-macroglobulin" evidence="5">
    <location>
        <begin position="1203"/>
        <end position="1294"/>
    </location>
</feature>
<dbReference type="Proteomes" id="UP000178787">
    <property type="component" value="Unassembled WGS sequence"/>
</dbReference>
<dbReference type="STRING" id="1802000.A3A94_03320"/>
<dbReference type="InterPro" id="IPR030934">
    <property type="entry name" value="Intein_C"/>
</dbReference>
<dbReference type="InterPro" id="IPR032812">
    <property type="entry name" value="SbsA_Ig"/>
</dbReference>
<keyword evidence="2" id="KW-1133">Transmembrane helix</keyword>
<dbReference type="SMART" id="SM01359">
    <property type="entry name" value="A2M_N_2"/>
    <property type="match status" value="1"/>
</dbReference>
<feature type="transmembrane region" description="Helical" evidence="2">
    <location>
        <begin position="37"/>
        <end position="57"/>
    </location>
</feature>
<dbReference type="SMART" id="SM00306">
    <property type="entry name" value="HintN"/>
    <property type="match status" value="1"/>
</dbReference>
<dbReference type="Pfam" id="PF00207">
    <property type="entry name" value="A2M"/>
    <property type="match status" value="1"/>
</dbReference>
<dbReference type="Pfam" id="PF07703">
    <property type="entry name" value="A2M_BRD"/>
    <property type="match status" value="1"/>
</dbReference>
<reference evidence="6 7" key="1">
    <citation type="journal article" date="2016" name="Nat. Commun.">
        <title>Thousands of microbial genomes shed light on interconnected biogeochemical processes in an aquifer system.</title>
        <authorList>
            <person name="Anantharaman K."/>
            <person name="Brown C.T."/>
            <person name="Hug L.A."/>
            <person name="Sharon I."/>
            <person name="Castelle C.J."/>
            <person name="Probst A.J."/>
            <person name="Thomas B.C."/>
            <person name="Singh A."/>
            <person name="Wilkins M.J."/>
            <person name="Karaoz U."/>
            <person name="Brodie E.L."/>
            <person name="Williams K.H."/>
            <person name="Hubbard S.S."/>
            <person name="Banfield J.F."/>
        </authorList>
    </citation>
    <scope>NUCLEOTIDE SEQUENCE [LARGE SCALE GENOMIC DNA]</scope>
</reference>
<evidence type="ECO:0000313" key="6">
    <source>
        <dbReference type="EMBL" id="OGZ38922.1"/>
    </source>
</evidence>
<organism evidence="6 7">
    <name type="scientific">Candidatus Portnoybacteria bacterium RIFCSPLOWO2_01_FULL_43_11</name>
    <dbReference type="NCBI Taxonomy" id="1802000"/>
    <lineage>
        <taxon>Bacteria</taxon>
        <taxon>Candidatus Portnoyibacteriota</taxon>
    </lineage>
</organism>
<gene>
    <name evidence="6" type="ORF">A3A94_03320</name>
</gene>
<dbReference type="PROSITE" id="PS50818">
    <property type="entry name" value="INTEIN_C_TER"/>
    <property type="match status" value="1"/>
</dbReference>
<dbReference type="PANTHER" id="PTHR40094:SF1">
    <property type="entry name" value="UBIQUITIN DOMAIN-CONTAINING PROTEIN"/>
    <property type="match status" value="1"/>
</dbReference>
<dbReference type="InterPro" id="IPR003587">
    <property type="entry name" value="Hint_dom_N"/>
</dbReference>
<proteinExistence type="predicted"/>
<dbReference type="Pfam" id="PF07591">
    <property type="entry name" value="PT-HINT"/>
    <property type="match status" value="1"/>
</dbReference>
<dbReference type="SMART" id="SM01360">
    <property type="entry name" value="A2M"/>
    <property type="match status" value="1"/>
</dbReference>
<dbReference type="InterPro" id="IPR036844">
    <property type="entry name" value="Hint_dom_sf"/>
</dbReference>
<dbReference type="PANTHER" id="PTHR40094">
    <property type="entry name" value="ALPHA-2-MACROGLOBULIN HOMOLOG"/>
    <property type="match status" value="1"/>
</dbReference>
<evidence type="ECO:0000259" key="4">
    <source>
        <dbReference type="SMART" id="SM01359"/>
    </source>
</evidence>
<dbReference type="GO" id="GO:0016539">
    <property type="term" value="P:intein-mediated protein splicing"/>
    <property type="evidence" value="ECO:0007669"/>
    <property type="project" value="InterPro"/>
</dbReference>
<dbReference type="NCBIfam" id="TIGR01443">
    <property type="entry name" value="intein_Cterm"/>
    <property type="match status" value="1"/>
</dbReference>
<dbReference type="InterPro" id="IPR006141">
    <property type="entry name" value="Intein_N"/>
</dbReference>
<keyword evidence="2" id="KW-0472">Membrane</keyword>
<feature type="domain" description="Alpha-2-macroglobulin bait region" evidence="4">
    <location>
        <begin position="875"/>
        <end position="1017"/>
    </location>
</feature>
<keyword evidence="1" id="KW-0732">Signal</keyword>
<dbReference type="Pfam" id="PF13205">
    <property type="entry name" value="Big_5"/>
    <property type="match status" value="1"/>
</dbReference>
<dbReference type="GO" id="GO:0004866">
    <property type="term" value="F:endopeptidase inhibitor activity"/>
    <property type="evidence" value="ECO:0007669"/>
    <property type="project" value="InterPro"/>
</dbReference>
<dbReference type="InterPro" id="IPR051802">
    <property type="entry name" value="YfhM-like"/>
</dbReference>
<dbReference type="PROSITE" id="PS50817">
    <property type="entry name" value="INTEIN_N_TER"/>
    <property type="match status" value="1"/>
</dbReference>
<comment type="caution">
    <text evidence="6">The sequence shown here is derived from an EMBL/GenBank/DDBJ whole genome shotgun (WGS) entry which is preliminary data.</text>
</comment>
<dbReference type="InterPro" id="IPR011625">
    <property type="entry name" value="A2M_N_BRD"/>
</dbReference>
<feature type="domain" description="Hint" evidence="3">
    <location>
        <begin position="1058"/>
        <end position="1150"/>
    </location>
</feature>
<keyword evidence="2" id="KW-0812">Transmembrane</keyword>
<evidence type="ECO:0000259" key="5">
    <source>
        <dbReference type="SMART" id="SM01360"/>
    </source>
</evidence>
<accession>A0A1G2FM87</accession>
<evidence type="ECO:0000259" key="3">
    <source>
        <dbReference type="SMART" id="SM00306"/>
    </source>
</evidence>
<dbReference type="CDD" id="cd00081">
    <property type="entry name" value="Hint"/>
    <property type="match status" value="1"/>
</dbReference>
<dbReference type="SUPFAM" id="SSF51294">
    <property type="entry name" value="Hedgehog/intein (Hint) domain"/>
    <property type="match status" value="1"/>
</dbReference>
<evidence type="ECO:0000256" key="2">
    <source>
        <dbReference type="SAM" id="Phobius"/>
    </source>
</evidence>